<sequence length="156" mass="17441">MKKPLLFISLILLFFTGCKKDSTSEIDTEYPVINIESATAFPKQCSTVKRGETFIFRAQMSDNTTLGSVSIDIHHNFDHHTHSTELATCDMETVKTPVTPFLLIQSYPIAAGLSSYEVQQEIAVPASVDPGDYHFMIRLTDKEGWQTIKGLSIKII</sequence>
<protein>
    <recommendedName>
        <fullName evidence="3">DUF4625 domain-containing protein</fullName>
    </recommendedName>
</protein>
<evidence type="ECO:0008006" key="3">
    <source>
        <dbReference type="Google" id="ProtNLM"/>
    </source>
</evidence>
<dbReference type="Proteomes" id="UP000320300">
    <property type="component" value="Unassembled WGS sequence"/>
</dbReference>
<dbReference type="AlphaFoldDB" id="A0A521FDH0"/>
<evidence type="ECO:0000313" key="1">
    <source>
        <dbReference type="EMBL" id="SMO93570.1"/>
    </source>
</evidence>
<keyword evidence="2" id="KW-1185">Reference proteome</keyword>
<dbReference type="Gene3D" id="2.60.40.4140">
    <property type="match status" value="1"/>
</dbReference>
<evidence type="ECO:0000313" key="2">
    <source>
        <dbReference type="Proteomes" id="UP000320300"/>
    </source>
</evidence>
<name>A0A521FDH0_9SPHI</name>
<proteinExistence type="predicted"/>
<gene>
    <name evidence="1" type="ORF">SAMN06265348_11169</name>
</gene>
<dbReference type="OrthoDB" id="670730at2"/>
<dbReference type="InterPro" id="IPR027829">
    <property type="entry name" value="DUF4625"/>
</dbReference>
<dbReference type="EMBL" id="FXTN01000011">
    <property type="protein sequence ID" value="SMO93570.1"/>
    <property type="molecule type" value="Genomic_DNA"/>
</dbReference>
<organism evidence="1 2">
    <name type="scientific">Pedobacter westerhofensis</name>
    <dbReference type="NCBI Taxonomy" id="425512"/>
    <lineage>
        <taxon>Bacteria</taxon>
        <taxon>Pseudomonadati</taxon>
        <taxon>Bacteroidota</taxon>
        <taxon>Sphingobacteriia</taxon>
        <taxon>Sphingobacteriales</taxon>
        <taxon>Sphingobacteriaceae</taxon>
        <taxon>Pedobacter</taxon>
    </lineage>
</organism>
<reference evidence="1 2" key="1">
    <citation type="submission" date="2017-05" db="EMBL/GenBank/DDBJ databases">
        <authorList>
            <person name="Varghese N."/>
            <person name="Submissions S."/>
        </authorList>
    </citation>
    <scope>NUCLEOTIDE SEQUENCE [LARGE SCALE GENOMIC DNA]</scope>
    <source>
        <strain evidence="1 2">DSM 19036</strain>
    </source>
</reference>
<dbReference type="Pfam" id="PF15418">
    <property type="entry name" value="DUF4625"/>
    <property type="match status" value="1"/>
</dbReference>
<dbReference type="PROSITE" id="PS51257">
    <property type="entry name" value="PROKAR_LIPOPROTEIN"/>
    <property type="match status" value="1"/>
</dbReference>
<accession>A0A521FDH0</accession>
<dbReference type="RefSeq" id="WP_142530054.1">
    <property type="nucleotide sequence ID" value="NZ_CBCSJO010000001.1"/>
</dbReference>